<evidence type="ECO:0000256" key="4">
    <source>
        <dbReference type="ARBA" id="ARBA00023157"/>
    </source>
</evidence>
<dbReference type="Proteomes" id="UP000276542">
    <property type="component" value="Unassembled WGS sequence"/>
</dbReference>
<dbReference type="InterPro" id="IPR036249">
    <property type="entry name" value="Thioredoxin-like_sf"/>
</dbReference>
<keyword evidence="5" id="KW-0676">Redox-active center</keyword>
<dbReference type="Gene3D" id="3.40.30.10">
    <property type="entry name" value="Glutaredoxin"/>
    <property type="match status" value="1"/>
</dbReference>
<evidence type="ECO:0000256" key="5">
    <source>
        <dbReference type="ARBA" id="ARBA00023284"/>
    </source>
</evidence>
<feature type="chain" id="PRO_5017193137" evidence="6">
    <location>
        <begin position="32"/>
        <end position="197"/>
    </location>
</feature>
<dbReference type="SUPFAM" id="SSF52833">
    <property type="entry name" value="Thioredoxin-like"/>
    <property type="match status" value="1"/>
</dbReference>
<dbReference type="Pfam" id="PF08534">
    <property type="entry name" value="Redoxin"/>
    <property type="match status" value="1"/>
</dbReference>
<feature type="domain" description="Thioredoxin" evidence="7">
    <location>
        <begin position="48"/>
        <end position="194"/>
    </location>
</feature>
<keyword evidence="6" id="KW-0732">Signal</keyword>
<gene>
    <name evidence="8" type="ORF">D4739_07745</name>
</gene>
<feature type="signal peptide" evidence="6">
    <location>
        <begin position="1"/>
        <end position="31"/>
    </location>
</feature>
<dbReference type="OrthoDB" id="9796554at2"/>
<dbReference type="GO" id="GO:0016491">
    <property type="term" value="F:oxidoreductase activity"/>
    <property type="evidence" value="ECO:0007669"/>
    <property type="project" value="InterPro"/>
</dbReference>
<dbReference type="CDD" id="cd02966">
    <property type="entry name" value="TlpA_like_family"/>
    <property type="match status" value="1"/>
</dbReference>
<dbReference type="AlphaFoldDB" id="A0A3A5H611"/>
<evidence type="ECO:0000313" key="8">
    <source>
        <dbReference type="EMBL" id="RJS46119.1"/>
    </source>
</evidence>
<proteinExistence type="predicted"/>
<dbReference type="EMBL" id="QYRP01000002">
    <property type="protein sequence ID" value="RJS46119.1"/>
    <property type="molecule type" value="Genomic_DNA"/>
</dbReference>
<comment type="subcellular location">
    <subcellularLocation>
        <location evidence="1">Cell envelope</location>
    </subcellularLocation>
</comment>
<keyword evidence="9" id="KW-1185">Reference proteome</keyword>
<dbReference type="RefSeq" id="WP_120060017.1">
    <property type="nucleotide sequence ID" value="NZ_QYRP01000002.1"/>
</dbReference>
<evidence type="ECO:0000256" key="2">
    <source>
        <dbReference type="ARBA" id="ARBA00022748"/>
    </source>
</evidence>
<dbReference type="GO" id="GO:0017004">
    <property type="term" value="P:cytochrome complex assembly"/>
    <property type="evidence" value="ECO:0007669"/>
    <property type="project" value="UniProtKB-KW"/>
</dbReference>
<dbReference type="GO" id="GO:0030313">
    <property type="term" value="C:cell envelope"/>
    <property type="evidence" value="ECO:0007669"/>
    <property type="project" value="UniProtKB-SubCell"/>
</dbReference>
<dbReference type="InterPro" id="IPR050553">
    <property type="entry name" value="Thioredoxin_ResA/DsbE_sf"/>
</dbReference>
<sequence length="197" mass="20631">MIHRRCRGAVALATLVALTALLTLTGCSGFADTGGKGYVSGNGQVTEIAAADRAEPVEISGTTLDGDELDLADFRGAVVVVNLWGSWCAECRVEAPDLVAVDAAYDDKAVQFVGINVREPSRDNALAYERTFDITYPSFDDQGGATLLALRGTVPPNAIPSTLVLDTEGRIAARILGELPSQVTLKDLIEGAGGPRV</sequence>
<dbReference type="PROSITE" id="PS51352">
    <property type="entry name" value="THIOREDOXIN_2"/>
    <property type="match status" value="1"/>
</dbReference>
<dbReference type="InterPro" id="IPR013766">
    <property type="entry name" value="Thioredoxin_domain"/>
</dbReference>
<keyword evidence="3" id="KW-0812">Transmembrane</keyword>
<keyword evidence="4" id="KW-1015">Disulfide bond</keyword>
<evidence type="ECO:0000256" key="3">
    <source>
        <dbReference type="ARBA" id="ARBA00022968"/>
    </source>
</evidence>
<reference evidence="9" key="1">
    <citation type="submission" date="2018-09" db="EMBL/GenBank/DDBJ databases">
        <authorList>
            <person name="Zhu H."/>
        </authorList>
    </citation>
    <scope>NUCLEOTIDE SEQUENCE [LARGE SCALE GENOMIC DNA]</scope>
    <source>
        <strain evidence="9">K1W22B-1</strain>
    </source>
</reference>
<keyword evidence="3" id="KW-0735">Signal-anchor</keyword>
<evidence type="ECO:0000256" key="6">
    <source>
        <dbReference type="SAM" id="SignalP"/>
    </source>
</evidence>
<name>A0A3A5H611_9ACTN</name>
<dbReference type="PANTHER" id="PTHR42852">
    <property type="entry name" value="THIOL:DISULFIDE INTERCHANGE PROTEIN DSBE"/>
    <property type="match status" value="1"/>
</dbReference>
<evidence type="ECO:0000259" key="7">
    <source>
        <dbReference type="PROSITE" id="PS51352"/>
    </source>
</evidence>
<evidence type="ECO:0000256" key="1">
    <source>
        <dbReference type="ARBA" id="ARBA00004196"/>
    </source>
</evidence>
<dbReference type="PANTHER" id="PTHR42852:SF6">
    <property type="entry name" value="THIOL:DISULFIDE INTERCHANGE PROTEIN DSBE"/>
    <property type="match status" value="1"/>
</dbReference>
<protein>
    <submittedName>
        <fullName evidence="8">TlpA family protein disulfide reductase</fullName>
    </submittedName>
</protein>
<keyword evidence="2" id="KW-0201">Cytochrome c-type biogenesis</keyword>
<comment type="caution">
    <text evidence="8">The sequence shown here is derived from an EMBL/GenBank/DDBJ whole genome shotgun (WGS) entry which is preliminary data.</text>
</comment>
<dbReference type="PROSITE" id="PS51257">
    <property type="entry name" value="PROKAR_LIPOPROTEIN"/>
    <property type="match status" value="1"/>
</dbReference>
<organism evidence="8 9">
    <name type="scientific">Nocardioides cavernaquae</name>
    <dbReference type="NCBI Taxonomy" id="2321396"/>
    <lineage>
        <taxon>Bacteria</taxon>
        <taxon>Bacillati</taxon>
        <taxon>Actinomycetota</taxon>
        <taxon>Actinomycetes</taxon>
        <taxon>Propionibacteriales</taxon>
        <taxon>Nocardioidaceae</taxon>
        <taxon>Nocardioides</taxon>
    </lineage>
</organism>
<accession>A0A3A5H611</accession>
<dbReference type="InterPro" id="IPR013740">
    <property type="entry name" value="Redoxin"/>
</dbReference>
<evidence type="ECO:0000313" key="9">
    <source>
        <dbReference type="Proteomes" id="UP000276542"/>
    </source>
</evidence>